<keyword evidence="1" id="KW-0732">Signal</keyword>
<dbReference type="RefSeq" id="WP_014789900.1">
    <property type="nucleotide sequence ID" value="NC_018016.1"/>
</dbReference>
<dbReference type="InterPro" id="IPR042097">
    <property type="entry name" value="Aminopeptidase_N-like_N_sf"/>
</dbReference>
<dbReference type="GO" id="GO:0070006">
    <property type="term" value="F:metalloaminopeptidase activity"/>
    <property type="evidence" value="ECO:0007669"/>
    <property type="project" value="TreeGrafter"/>
</dbReference>
<dbReference type="GO" id="GO:0016020">
    <property type="term" value="C:membrane"/>
    <property type="evidence" value="ECO:0007669"/>
    <property type="project" value="TreeGrafter"/>
</dbReference>
<proteinExistence type="predicted"/>
<dbReference type="GO" id="GO:0005737">
    <property type="term" value="C:cytoplasm"/>
    <property type="evidence" value="ECO:0007669"/>
    <property type="project" value="TreeGrafter"/>
</dbReference>
<dbReference type="Pfam" id="PF01433">
    <property type="entry name" value="Peptidase_M1"/>
    <property type="match status" value="1"/>
</dbReference>
<evidence type="ECO:0000256" key="1">
    <source>
        <dbReference type="SAM" id="SignalP"/>
    </source>
</evidence>
<dbReference type="PANTHER" id="PTHR11533:SF174">
    <property type="entry name" value="PUROMYCIN-SENSITIVE AMINOPEPTIDASE-RELATED"/>
    <property type="match status" value="1"/>
</dbReference>
<organism evidence="4 5">
    <name type="scientific">Ornithobacterium rhinotracheale (strain ATCC 51463 / DSM 15997 / CCUG 23171 / CIP 104009 / LMG 9086)</name>
    <dbReference type="NCBI Taxonomy" id="867902"/>
    <lineage>
        <taxon>Bacteria</taxon>
        <taxon>Pseudomonadati</taxon>
        <taxon>Bacteroidota</taxon>
        <taxon>Flavobacteriia</taxon>
        <taxon>Flavobacteriales</taxon>
        <taxon>Weeksellaceae</taxon>
        <taxon>Ornithobacterium</taxon>
    </lineage>
</organism>
<dbReference type="Pfam" id="PF17900">
    <property type="entry name" value="Peptidase_M1_N"/>
    <property type="match status" value="1"/>
</dbReference>
<reference evidence="4 5" key="1">
    <citation type="submission" date="2012-06" db="EMBL/GenBank/DDBJ databases">
        <title>The complete genome of Ornithobacterium rhinotracheale DSM 15997.</title>
        <authorList>
            <consortium name="US DOE Joint Genome Institute (JGI-PGF)"/>
            <person name="Lucas S."/>
            <person name="Copeland A."/>
            <person name="Lapidus A."/>
            <person name="Goodwin L."/>
            <person name="Pitluck S."/>
            <person name="Peters L."/>
            <person name="Mikhailova N."/>
            <person name="Teshima H."/>
            <person name="Kyrpides N."/>
            <person name="Mavromatis K."/>
            <person name="Pagani I."/>
            <person name="Ivanova N."/>
            <person name="Ovchinnikova G."/>
            <person name="Zeytun A."/>
            <person name="Detter J.C."/>
            <person name="Han C."/>
            <person name="Land M."/>
            <person name="Hauser L."/>
            <person name="Markowitz V."/>
            <person name="Cheng J.-F."/>
            <person name="Hugenholtz P."/>
            <person name="Woyke T."/>
            <person name="Wu D."/>
            <person name="Lang E."/>
            <person name="Kopitz M."/>
            <person name="Brambilla E."/>
            <person name="Klenk H.-P."/>
            <person name="Eisen J.A."/>
        </authorList>
    </citation>
    <scope>NUCLEOTIDE SEQUENCE [LARGE SCALE GENOMIC DNA]</scope>
    <source>
        <strain evidence="5">ATCC 51463 / DSM 15997 / CCUG 23171 / LMG 9086</strain>
    </source>
</reference>
<evidence type="ECO:0000313" key="5">
    <source>
        <dbReference type="Proteomes" id="UP000006051"/>
    </source>
</evidence>
<dbReference type="GeneID" id="71568318"/>
<accession>I3ZX36</accession>
<dbReference type="GO" id="GO:0043171">
    <property type="term" value="P:peptide catabolic process"/>
    <property type="evidence" value="ECO:0007669"/>
    <property type="project" value="TreeGrafter"/>
</dbReference>
<dbReference type="PATRIC" id="fig|867902.3.peg.36"/>
<dbReference type="SUPFAM" id="SSF63737">
    <property type="entry name" value="Leukotriene A4 hydrolase N-terminal domain"/>
    <property type="match status" value="1"/>
</dbReference>
<dbReference type="GO" id="GO:0005615">
    <property type="term" value="C:extracellular space"/>
    <property type="evidence" value="ECO:0007669"/>
    <property type="project" value="TreeGrafter"/>
</dbReference>
<dbReference type="CDD" id="cd09603">
    <property type="entry name" value="M1_APN_like"/>
    <property type="match status" value="1"/>
</dbReference>
<dbReference type="InterPro" id="IPR050344">
    <property type="entry name" value="Peptidase_M1_aminopeptidases"/>
</dbReference>
<dbReference type="InterPro" id="IPR027268">
    <property type="entry name" value="Peptidase_M4/M1_CTD_sf"/>
</dbReference>
<dbReference type="eggNOG" id="COG0308">
    <property type="taxonomic scope" value="Bacteria"/>
</dbReference>
<dbReference type="InterPro" id="IPR045357">
    <property type="entry name" value="Aminopeptidase_N-like_N"/>
</dbReference>
<sequence length="543" mass="63582">MRKKILLCLLGLNFVATQAQNGSISLAEKYLRGENNHFRDFWDVKYYDLQLETHAESKSIKGEVVIDLSLDKQGRFLQIDLQKPMQITQVEQLLAFNKVKKIPLHSILNKGDHYFIPTKKLKQEKNIKLRFSFQGKPKIALQAPWDGGWIFTKDLENRNWLSVAVQHQGASLWFPCKDYQGDEPDRGAMIRVKTENNQVAVANGNLISKENGVYTWQVKNPINTYNITPNIGSYVHFSDTYHGENGKLKLNYWVLDYNVEKAKKQFKQVPMMLKAFEHWFGAYPFYEDSYKLVETPFLGMEHQSNIAYGNDYQNGYRGMDRSGSGYGNLFDFIIIHESGHEWFGNNITTEQIADMWVHEAFTTYSEALFVEYYYGKEAAQKYLQGYQRQILNDRPMQGVHDEHQEGSVDMYNKGACMIQTLREWMNDDAAFLALMRGLNKDFRHKIVTGAQIERYIEDKTKLDLKAFFNQYLRTTQIPILAIKKEKNQYFYRWENCVDGFAMPVQLKNKDWIQPTQEWKVLPQKDVNVLPNKNLLIQFKNYNL</sequence>
<dbReference type="InterPro" id="IPR014782">
    <property type="entry name" value="Peptidase_M1_dom"/>
</dbReference>
<dbReference type="EMBL" id="CP003283">
    <property type="protein sequence ID" value="AFL96270.1"/>
    <property type="molecule type" value="Genomic_DNA"/>
</dbReference>
<dbReference type="Gene3D" id="2.60.40.1730">
    <property type="entry name" value="tricorn interacting facor f3 domain"/>
    <property type="match status" value="1"/>
</dbReference>
<dbReference type="GO" id="GO:0042277">
    <property type="term" value="F:peptide binding"/>
    <property type="evidence" value="ECO:0007669"/>
    <property type="project" value="TreeGrafter"/>
</dbReference>
<keyword evidence="4" id="KW-0645">Protease</keyword>
<keyword evidence="5" id="KW-1185">Reference proteome</keyword>
<dbReference type="HOGENOM" id="CLU_014298_1_1_10"/>
<dbReference type="GeneID" id="97256821"/>
<protein>
    <submittedName>
        <fullName evidence="4">Aminopeptidase N</fullName>
    </submittedName>
</protein>
<dbReference type="KEGG" id="orh:Ornrh_0039"/>
<dbReference type="Proteomes" id="UP000006051">
    <property type="component" value="Chromosome"/>
</dbReference>
<feature type="domain" description="Peptidase M1 membrane alanine aminopeptidase" evidence="2">
    <location>
        <begin position="330"/>
        <end position="471"/>
    </location>
</feature>
<dbReference type="AlphaFoldDB" id="I3ZX36"/>
<dbReference type="Gene3D" id="1.10.390.10">
    <property type="entry name" value="Neutral Protease Domain 2"/>
    <property type="match status" value="1"/>
</dbReference>
<evidence type="ECO:0000259" key="2">
    <source>
        <dbReference type="Pfam" id="PF01433"/>
    </source>
</evidence>
<dbReference type="GO" id="GO:0008270">
    <property type="term" value="F:zinc ion binding"/>
    <property type="evidence" value="ECO:0007669"/>
    <property type="project" value="InterPro"/>
</dbReference>
<dbReference type="PANTHER" id="PTHR11533">
    <property type="entry name" value="PROTEASE M1 ZINC METALLOPROTEASE"/>
    <property type="match status" value="1"/>
</dbReference>
<feature type="chain" id="PRO_5003685289" evidence="1">
    <location>
        <begin position="20"/>
        <end position="543"/>
    </location>
</feature>
<dbReference type="STRING" id="867902.Ornrh_0039"/>
<evidence type="ECO:0000259" key="3">
    <source>
        <dbReference type="Pfam" id="PF17900"/>
    </source>
</evidence>
<feature type="domain" description="Aminopeptidase N-like N-terminal" evidence="3">
    <location>
        <begin position="45"/>
        <end position="225"/>
    </location>
</feature>
<name>I3ZX36_ORNRL</name>
<evidence type="ECO:0000313" key="4">
    <source>
        <dbReference type="EMBL" id="AFL96270.1"/>
    </source>
</evidence>
<keyword evidence="4" id="KW-0378">Hydrolase</keyword>
<keyword evidence="4" id="KW-0031">Aminopeptidase</keyword>
<feature type="signal peptide" evidence="1">
    <location>
        <begin position="1"/>
        <end position="19"/>
    </location>
</feature>
<gene>
    <name evidence="4" type="ordered locus">Ornrh_0039</name>
</gene>
<dbReference type="SUPFAM" id="SSF55486">
    <property type="entry name" value="Metalloproteases ('zincins'), catalytic domain"/>
    <property type="match status" value="1"/>
</dbReference>